<dbReference type="InterPro" id="IPR002762">
    <property type="entry name" value="CbiX-like"/>
</dbReference>
<gene>
    <name evidence="3" type="ORF">MICPUN_73025</name>
</gene>
<dbReference type="InParanoid" id="C1EI22"/>
<dbReference type="FunCoup" id="C1EI22">
    <property type="interactions" value="405"/>
</dbReference>
<dbReference type="Gene3D" id="3.40.50.1400">
    <property type="match status" value="1"/>
</dbReference>
<dbReference type="SUPFAM" id="SSF53800">
    <property type="entry name" value="Chelatase"/>
    <property type="match status" value="1"/>
</dbReference>
<evidence type="ECO:0000256" key="2">
    <source>
        <dbReference type="ARBA" id="ARBA00023239"/>
    </source>
</evidence>
<dbReference type="OrthoDB" id="3543at2759"/>
<dbReference type="eggNOG" id="ENOG502RXIW">
    <property type="taxonomic scope" value="Eukaryota"/>
</dbReference>
<feature type="non-terminal residue" evidence="3">
    <location>
        <position position="1"/>
    </location>
</feature>
<organism evidence="3 4">
    <name type="scientific">Micromonas commoda (strain RCC299 / NOUM17 / CCMP2709)</name>
    <name type="common">Picoplanktonic green alga</name>
    <dbReference type="NCBI Taxonomy" id="296587"/>
    <lineage>
        <taxon>Eukaryota</taxon>
        <taxon>Viridiplantae</taxon>
        <taxon>Chlorophyta</taxon>
        <taxon>Mamiellophyceae</taxon>
        <taxon>Mamiellales</taxon>
        <taxon>Mamiellaceae</taxon>
        <taxon>Micromonas</taxon>
    </lineage>
</organism>
<keyword evidence="1" id="KW-0479">Metal-binding</keyword>
<sequence>VVIVDHGSRRKASNDLLEEFVRMYREETGRPIVELAHMELCEPGIDVAFSRCVEQGATLVAVSPFFLSPGRHWQEDIPALTAEAASKHPGVGYFVAAPLGLHPLMATIVESRLETCMAHLTTGGGKCDVCDGT</sequence>
<proteinExistence type="predicted"/>
<dbReference type="GO" id="GO:0016829">
    <property type="term" value="F:lyase activity"/>
    <property type="evidence" value="ECO:0007669"/>
    <property type="project" value="UniProtKB-KW"/>
</dbReference>
<dbReference type="GeneID" id="8249455"/>
<dbReference type="KEGG" id="mis:MICPUN_73025"/>
<feature type="non-terminal residue" evidence="3">
    <location>
        <position position="133"/>
    </location>
</feature>
<reference evidence="3 4" key="1">
    <citation type="journal article" date="2009" name="Science">
        <title>Green evolution and dynamic adaptations revealed by genomes of the marine picoeukaryotes Micromonas.</title>
        <authorList>
            <person name="Worden A.Z."/>
            <person name="Lee J.H."/>
            <person name="Mock T."/>
            <person name="Rouze P."/>
            <person name="Simmons M.P."/>
            <person name="Aerts A.L."/>
            <person name="Allen A.E."/>
            <person name="Cuvelier M.L."/>
            <person name="Derelle E."/>
            <person name="Everett M.V."/>
            <person name="Foulon E."/>
            <person name="Grimwood J."/>
            <person name="Gundlach H."/>
            <person name="Henrissat B."/>
            <person name="Napoli C."/>
            <person name="McDonald S.M."/>
            <person name="Parker M.S."/>
            <person name="Rombauts S."/>
            <person name="Salamov A."/>
            <person name="Von Dassow P."/>
            <person name="Badger J.H."/>
            <person name="Coutinho P.M."/>
            <person name="Demir E."/>
            <person name="Dubchak I."/>
            <person name="Gentemann C."/>
            <person name="Eikrem W."/>
            <person name="Gready J.E."/>
            <person name="John U."/>
            <person name="Lanier W."/>
            <person name="Lindquist E.A."/>
            <person name="Lucas S."/>
            <person name="Mayer K.F."/>
            <person name="Moreau H."/>
            <person name="Not F."/>
            <person name="Otillar R."/>
            <person name="Panaud O."/>
            <person name="Pangilinan J."/>
            <person name="Paulsen I."/>
            <person name="Piegu B."/>
            <person name="Poliakov A."/>
            <person name="Robbens S."/>
            <person name="Schmutz J."/>
            <person name="Toulza E."/>
            <person name="Wyss T."/>
            <person name="Zelensky A."/>
            <person name="Zhou K."/>
            <person name="Armbrust E.V."/>
            <person name="Bhattacharya D."/>
            <person name="Goodenough U.W."/>
            <person name="Van de Peer Y."/>
            <person name="Grigoriev I.V."/>
        </authorList>
    </citation>
    <scope>NUCLEOTIDE SEQUENCE [LARGE SCALE GENOMIC DNA]</scope>
    <source>
        <strain evidence="4">RCC299 / NOUM17</strain>
    </source>
</reference>
<dbReference type="PANTHER" id="PTHR33542:SF3">
    <property type="entry name" value="SIROHYDROCHLORIN FERROCHELATASE, CHLOROPLASTIC"/>
    <property type="match status" value="1"/>
</dbReference>
<dbReference type="Proteomes" id="UP000002009">
    <property type="component" value="Chromosome 15"/>
</dbReference>
<dbReference type="Pfam" id="PF01903">
    <property type="entry name" value="CbiX"/>
    <property type="match status" value="1"/>
</dbReference>
<evidence type="ECO:0000313" key="4">
    <source>
        <dbReference type="Proteomes" id="UP000002009"/>
    </source>
</evidence>
<evidence type="ECO:0000256" key="1">
    <source>
        <dbReference type="ARBA" id="ARBA00022723"/>
    </source>
</evidence>
<name>C1EI22_MICCC</name>
<accession>C1EI22</accession>
<dbReference type="OMA" id="CPHLGLH"/>
<evidence type="ECO:0000313" key="3">
    <source>
        <dbReference type="EMBL" id="ACO67608.1"/>
    </source>
</evidence>
<dbReference type="STRING" id="296587.C1EI22"/>
<dbReference type="CDD" id="cd03416">
    <property type="entry name" value="CbiX_SirB_N"/>
    <property type="match status" value="1"/>
</dbReference>
<dbReference type="AlphaFoldDB" id="C1EI22"/>
<dbReference type="EMBL" id="CP001333">
    <property type="protein sequence ID" value="ACO67608.1"/>
    <property type="molecule type" value="Genomic_DNA"/>
</dbReference>
<protein>
    <submittedName>
        <fullName evidence="3">Uncharacterized protein</fullName>
    </submittedName>
</protein>
<dbReference type="GO" id="GO:0046872">
    <property type="term" value="F:metal ion binding"/>
    <property type="evidence" value="ECO:0007669"/>
    <property type="project" value="UniProtKB-KW"/>
</dbReference>
<dbReference type="PANTHER" id="PTHR33542">
    <property type="entry name" value="SIROHYDROCHLORIN FERROCHELATASE, CHLOROPLASTIC"/>
    <property type="match status" value="1"/>
</dbReference>
<dbReference type="InterPro" id="IPR050963">
    <property type="entry name" value="Sirohydro_Cobaltochel/CbiX"/>
</dbReference>
<keyword evidence="4" id="KW-1185">Reference proteome</keyword>
<dbReference type="RefSeq" id="XP_002506350.1">
    <property type="nucleotide sequence ID" value="XM_002506304.1"/>
</dbReference>
<keyword evidence="2" id="KW-0456">Lyase</keyword>